<evidence type="ECO:0000313" key="1">
    <source>
        <dbReference type="Proteomes" id="UP000887580"/>
    </source>
</evidence>
<dbReference type="WBParaSite" id="PS1159_v2.g3940.t1">
    <property type="protein sequence ID" value="PS1159_v2.g3940.t1"/>
    <property type="gene ID" value="PS1159_v2.g3940"/>
</dbReference>
<proteinExistence type="predicted"/>
<protein>
    <submittedName>
        <fullName evidence="2">Uncharacterized protein</fullName>
    </submittedName>
</protein>
<evidence type="ECO:0000313" key="2">
    <source>
        <dbReference type="WBParaSite" id="PS1159_v2.g3940.t1"/>
    </source>
</evidence>
<name>A0AC35GDN7_9BILA</name>
<reference evidence="2" key="1">
    <citation type="submission" date="2022-11" db="UniProtKB">
        <authorList>
            <consortium name="WormBaseParasite"/>
        </authorList>
    </citation>
    <scope>IDENTIFICATION</scope>
</reference>
<accession>A0AC35GDN7</accession>
<organism evidence="1 2">
    <name type="scientific">Panagrolaimus sp. PS1159</name>
    <dbReference type="NCBI Taxonomy" id="55785"/>
    <lineage>
        <taxon>Eukaryota</taxon>
        <taxon>Metazoa</taxon>
        <taxon>Ecdysozoa</taxon>
        <taxon>Nematoda</taxon>
        <taxon>Chromadorea</taxon>
        <taxon>Rhabditida</taxon>
        <taxon>Tylenchina</taxon>
        <taxon>Panagrolaimomorpha</taxon>
        <taxon>Panagrolaimoidea</taxon>
        <taxon>Panagrolaimidae</taxon>
        <taxon>Panagrolaimus</taxon>
    </lineage>
</organism>
<dbReference type="Proteomes" id="UP000887580">
    <property type="component" value="Unplaced"/>
</dbReference>
<sequence>MNRRILLFFIALALWNAFISGIFFHPILREKTPEKEFIRFSIGRMLIAFSYICIIWHHQFAKTSLYYPSIGGLVIYAFATLWFLGFLVKGVVDEKVTADFFPYFLFTTDATLVGFSFGIILKLHKNDYFFVNKTFNSCPEPSV</sequence>